<organism evidence="2">
    <name type="scientific">Desulfobacca acetoxidans</name>
    <dbReference type="NCBI Taxonomy" id="60893"/>
    <lineage>
        <taxon>Bacteria</taxon>
        <taxon>Pseudomonadati</taxon>
        <taxon>Thermodesulfobacteriota</taxon>
        <taxon>Desulfobaccia</taxon>
        <taxon>Desulfobaccales</taxon>
        <taxon>Desulfobaccaceae</taxon>
        <taxon>Desulfobacca</taxon>
    </lineage>
</organism>
<keyword evidence="1" id="KW-1133">Transmembrane helix</keyword>
<feature type="transmembrane region" description="Helical" evidence="1">
    <location>
        <begin position="12"/>
        <end position="38"/>
    </location>
</feature>
<accession>A0A7C5AM91</accession>
<dbReference type="EMBL" id="DTKJ01000056">
    <property type="protein sequence ID" value="HGZ12186.1"/>
    <property type="molecule type" value="Genomic_DNA"/>
</dbReference>
<evidence type="ECO:0000256" key="1">
    <source>
        <dbReference type="SAM" id="Phobius"/>
    </source>
</evidence>
<keyword evidence="2" id="KW-0378">Hydrolase</keyword>
<dbReference type="InterPro" id="IPR036514">
    <property type="entry name" value="SGNH_hydro_sf"/>
</dbReference>
<dbReference type="Gene3D" id="3.40.50.1110">
    <property type="entry name" value="SGNH hydrolase"/>
    <property type="match status" value="1"/>
</dbReference>
<proteinExistence type="predicted"/>
<dbReference type="AlphaFoldDB" id="A0A7C5AM91"/>
<reference evidence="2" key="1">
    <citation type="journal article" date="2020" name="mSystems">
        <title>Genome- and Community-Level Interaction Insights into Carbon Utilization and Element Cycling Functions of Hydrothermarchaeota in Hydrothermal Sediment.</title>
        <authorList>
            <person name="Zhou Z."/>
            <person name="Liu Y."/>
            <person name="Xu W."/>
            <person name="Pan J."/>
            <person name="Luo Z.H."/>
            <person name="Li M."/>
        </authorList>
    </citation>
    <scope>NUCLEOTIDE SEQUENCE [LARGE SCALE GENOMIC DNA]</scope>
    <source>
        <strain evidence="2">SpSt-853</strain>
    </source>
</reference>
<comment type="caution">
    <text evidence="2">The sequence shown here is derived from an EMBL/GenBank/DDBJ whole genome shotgun (WGS) entry which is preliminary data.</text>
</comment>
<protein>
    <submittedName>
        <fullName evidence="2">SGNH/GDSL hydrolase family protein</fullName>
    </submittedName>
</protein>
<gene>
    <name evidence="2" type="ORF">ENW48_08205</name>
</gene>
<keyword evidence="1" id="KW-0812">Transmembrane</keyword>
<dbReference type="SUPFAM" id="SSF52266">
    <property type="entry name" value="SGNH hydrolase"/>
    <property type="match status" value="1"/>
</dbReference>
<dbReference type="CDD" id="cd00229">
    <property type="entry name" value="SGNH_hydrolase"/>
    <property type="match status" value="1"/>
</dbReference>
<sequence>MKSISRILWLPVKWLLLLVVGLEVFCFLVITATNFLIYGHPWEGSRVDYDAYAIFLNVAGVQPTTGNPSGAALAAAGGRVRRLWLLGGSTMRGGWVKPEETIPSYLAAELNRPRAKPPVIVTNYGENSFNSLLETKYLQKLLLESPEPPDLVIFYDGANDCSYFNQYRTSQAHHGYHSLRGLVESHRRSYLSLLKPLNAALYASFSRELIYKLRQTVMPLDPTDPALMEMVRATARRYEHVEKLTSAYGAAFLLVWQPFLWVETGEVDPGVKAREQQLAVMGSRFLKVRHNFAVTYDALAAQLKNRPFFVDFRNALCPRRTPVYEADGVHLKPTGNRMVAQALARLLTARGW</sequence>
<evidence type="ECO:0000313" key="2">
    <source>
        <dbReference type="EMBL" id="HGZ12186.1"/>
    </source>
</evidence>
<name>A0A7C5AM91_9BACT</name>
<keyword evidence="1" id="KW-0472">Membrane</keyword>
<dbReference type="GO" id="GO:0016788">
    <property type="term" value="F:hydrolase activity, acting on ester bonds"/>
    <property type="evidence" value="ECO:0007669"/>
    <property type="project" value="UniProtKB-ARBA"/>
</dbReference>